<evidence type="ECO:0000259" key="2">
    <source>
        <dbReference type="Pfam" id="PF05970"/>
    </source>
</evidence>
<comment type="catalytic activity">
    <reaction evidence="1">
        <text>ATP + H2O = ADP + phosphate + H(+)</text>
        <dbReference type="Rhea" id="RHEA:13065"/>
        <dbReference type="ChEBI" id="CHEBI:15377"/>
        <dbReference type="ChEBI" id="CHEBI:15378"/>
        <dbReference type="ChEBI" id="CHEBI:30616"/>
        <dbReference type="ChEBI" id="CHEBI:43474"/>
        <dbReference type="ChEBI" id="CHEBI:456216"/>
        <dbReference type="EC" id="5.6.2.3"/>
    </reaction>
</comment>
<evidence type="ECO:0000256" key="1">
    <source>
        <dbReference type="RuleBase" id="RU363044"/>
    </source>
</evidence>
<evidence type="ECO:0000259" key="3">
    <source>
        <dbReference type="Pfam" id="PF21530"/>
    </source>
</evidence>
<dbReference type="EMBL" id="JAAIUW010000003">
    <property type="protein sequence ID" value="KAF7839585.1"/>
    <property type="molecule type" value="Genomic_DNA"/>
</dbReference>
<dbReference type="AlphaFoldDB" id="A0A834X7U3"/>
<dbReference type="Pfam" id="PF05970">
    <property type="entry name" value="PIF1"/>
    <property type="match status" value="1"/>
</dbReference>
<dbReference type="InterPro" id="IPR010285">
    <property type="entry name" value="DNA_helicase_pif1-like_DEAD"/>
</dbReference>
<proteinExistence type="inferred from homology"/>
<keyword evidence="1" id="KW-0067">ATP-binding</keyword>
<feature type="domain" description="DNA helicase Pif1-like DEAD-box helicase" evidence="2">
    <location>
        <begin position="6"/>
        <end position="53"/>
    </location>
</feature>
<dbReference type="PANTHER" id="PTHR10492:SF101">
    <property type="entry name" value="ATP-DEPENDENT DNA HELICASE"/>
    <property type="match status" value="1"/>
</dbReference>
<accession>A0A834X7U3</accession>
<dbReference type="InterPro" id="IPR027417">
    <property type="entry name" value="P-loop_NTPase"/>
</dbReference>
<comment type="similarity">
    <text evidence="1">Belongs to the helicase family.</text>
</comment>
<gene>
    <name evidence="4" type="ORF">G2W53_008067</name>
</gene>
<keyword evidence="5" id="KW-1185">Reference proteome</keyword>
<sequence>MIFLNIVSVASSGIASQLIQGGRTVHSRFAIPLNIDGNSTCHIVQGSDLAELMVLSLTKNMRLSQGYSVEENFSISRFAEWILKVGEGNIGKIMNDEEHEITIDDDILIDDAEDFIQAIVESTYPKLVDNFKNYVYFRERAILSPTLDDFAQVNEFMLGLLPGEERTYLSSNAICNQDPQDQLAEVYTTEFLNTICGSGLPYHQLKLKVGAPIMLLRNIDRSMGLCNGTRLILTRMCEHVIEASIMSSKFAGEKVLIARMLISHFDYKLPFKFQRRQFPVVLSFAMTINKSQGQTLSNVGIYLPRPVFSHDQLFVAVSDVTKRSGLKILVTDANRRQMRTTTNVVFKEIFQNIASFTCGNEYSSDSDAKAVDVSDGIEDHAKELEHSSLQEKLDKELKE</sequence>
<dbReference type="EC" id="5.6.2.3" evidence="1"/>
<dbReference type="CDD" id="cd18809">
    <property type="entry name" value="SF1_C_RecD"/>
    <property type="match status" value="1"/>
</dbReference>
<dbReference type="PANTHER" id="PTHR10492">
    <property type="match status" value="1"/>
</dbReference>
<dbReference type="GO" id="GO:0043139">
    <property type="term" value="F:5'-3' DNA helicase activity"/>
    <property type="evidence" value="ECO:0007669"/>
    <property type="project" value="UniProtKB-EC"/>
</dbReference>
<keyword evidence="1 4" id="KW-0347">Helicase</keyword>
<dbReference type="GO" id="GO:0006310">
    <property type="term" value="P:DNA recombination"/>
    <property type="evidence" value="ECO:0007669"/>
    <property type="project" value="UniProtKB-KW"/>
</dbReference>
<protein>
    <recommendedName>
        <fullName evidence="1">ATP-dependent DNA helicase</fullName>
        <ecNumber evidence="1">5.6.2.3</ecNumber>
    </recommendedName>
</protein>
<name>A0A834X7U3_9FABA</name>
<feature type="domain" description="DNA helicase Pif1-like 2B" evidence="3">
    <location>
        <begin position="190"/>
        <end position="235"/>
    </location>
</feature>
<dbReference type="FunFam" id="3.40.50.300:FF:002884">
    <property type="entry name" value="ATP-dependent DNA helicase"/>
    <property type="match status" value="1"/>
</dbReference>
<dbReference type="GO" id="GO:0016787">
    <property type="term" value="F:hydrolase activity"/>
    <property type="evidence" value="ECO:0007669"/>
    <property type="project" value="UniProtKB-KW"/>
</dbReference>
<dbReference type="Proteomes" id="UP000634136">
    <property type="component" value="Unassembled WGS sequence"/>
</dbReference>
<dbReference type="Pfam" id="PF21530">
    <property type="entry name" value="Pif1_2B_dom"/>
    <property type="match status" value="1"/>
</dbReference>
<keyword evidence="1" id="KW-0547">Nucleotide-binding</keyword>
<dbReference type="InterPro" id="IPR049163">
    <property type="entry name" value="Pif1-like_2B_dom"/>
</dbReference>
<comment type="caution">
    <text evidence="4">The sequence shown here is derived from an EMBL/GenBank/DDBJ whole genome shotgun (WGS) entry which is preliminary data.</text>
</comment>
<organism evidence="4 5">
    <name type="scientific">Senna tora</name>
    <dbReference type="NCBI Taxonomy" id="362788"/>
    <lineage>
        <taxon>Eukaryota</taxon>
        <taxon>Viridiplantae</taxon>
        <taxon>Streptophyta</taxon>
        <taxon>Embryophyta</taxon>
        <taxon>Tracheophyta</taxon>
        <taxon>Spermatophyta</taxon>
        <taxon>Magnoliopsida</taxon>
        <taxon>eudicotyledons</taxon>
        <taxon>Gunneridae</taxon>
        <taxon>Pentapetalae</taxon>
        <taxon>rosids</taxon>
        <taxon>fabids</taxon>
        <taxon>Fabales</taxon>
        <taxon>Fabaceae</taxon>
        <taxon>Caesalpinioideae</taxon>
        <taxon>Cassia clade</taxon>
        <taxon>Senna</taxon>
    </lineage>
</organism>
<keyword evidence="1" id="KW-0378">Hydrolase</keyword>
<dbReference type="OrthoDB" id="272985at2759"/>
<evidence type="ECO:0000313" key="4">
    <source>
        <dbReference type="EMBL" id="KAF7839585.1"/>
    </source>
</evidence>
<reference evidence="4" key="1">
    <citation type="submission" date="2020-09" db="EMBL/GenBank/DDBJ databases">
        <title>Genome-Enabled Discovery of Anthraquinone Biosynthesis in Senna tora.</title>
        <authorList>
            <person name="Kang S.-H."/>
            <person name="Pandey R.P."/>
            <person name="Lee C.-M."/>
            <person name="Sim J.-S."/>
            <person name="Jeong J.-T."/>
            <person name="Choi B.-S."/>
            <person name="Jung M."/>
            <person name="Ginzburg D."/>
            <person name="Zhao K."/>
            <person name="Won S.Y."/>
            <person name="Oh T.-J."/>
            <person name="Yu Y."/>
            <person name="Kim N.-H."/>
            <person name="Lee O.R."/>
            <person name="Lee T.-H."/>
            <person name="Bashyal P."/>
            <person name="Kim T.-S."/>
            <person name="Lee W.-H."/>
            <person name="Kawkins C."/>
            <person name="Kim C.-K."/>
            <person name="Kim J.S."/>
            <person name="Ahn B.O."/>
            <person name="Rhee S.Y."/>
            <person name="Sohng J.K."/>
        </authorList>
    </citation>
    <scope>NUCLEOTIDE SEQUENCE</scope>
    <source>
        <tissue evidence="4">Leaf</tissue>
    </source>
</reference>
<keyword evidence="1" id="KW-0234">DNA repair</keyword>
<comment type="cofactor">
    <cofactor evidence="1">
        <name>Mg(2+)</name>
        <dbReference type="ChEBI" id="CHEBI:18420"/>
    </cofactor>
</comment>
<keyword evidence="1" id="KW-0233">DNA recombination</keyword>
<dbReference type="SUPFAM" id="SSF52540">
    <property type="entry name" value="P-loop containing nucleoside triphosphate hydrolases"/>
    <property type="match status" value="1"/>
</dbReference>
<dbReference type="GO" id="GO:0006281">
    <property type="term" value="P:DNA repair"/>
    <property type="evidence" value="ECO:0007669"/>
    <property type="project" value="UniProtKB-KW"/>
</dbReference>
<dbReference type="GO" id="GO:0005524">
    <property type="term" value="F:ATP binding"/>
    <property type="evidence" value="ECO:0007669"/>
    <property type="project" value="UniProtKB-KW"/>
</dbReference>
<keyword evidence="1" id="KW-0227">DNA damage</keyword>
<evidence type="ECO:0000313" key="5">
    <source>
        <dbReference type="Proteomes" id="UP000634136"/>
    </source>
</evidence>
<dbReference type="GO" id="GO:0000723">
    <property type="term" value="P:telomere maintenance"/>
    <property type="evidence" value="ECO:0007669"/>
    <property type="project" value="InterPro"/>
</dbReference>